<comment type="similarity">
    <text evidence="2">Belongs to the complex I LYR family.</text>
</comment>
<keyword evidence="7" id="KW-0249">Electron transport</keyword>
<organism evidence="13 14">
    <name type="scientific">Trichogramma kaykai</name>
    <dbReference type="NCBI Taxonomy" id="54128"/>
    <lineage>
        <taxon>Eukaryota</taxon>
        <taxon>Metazoa</taxon>
        <taxon>Ecdysozoa</taxon>
        <taxon>Arthropoda</taxon>
        <taxon>Hexapoda</taxon>
        <taxon>Insecta</taxon>
        <taxon>Pterygota</taxon>
        <taxon>Neoptera</taxon>
        <taxon>Endopterygota</taxon>
        <taxon>Hymenoptera</taxon>
        <taxon>Apocrita</taxon>
        <taxon>Proctotrupomorpha</taxon>
        <taxon>Chalcidoidea</taxon>
        <taxon>Trichogrammatidae</taxon>
        <taxon>Trichogramma</taxon>
    </lineage>
</organism>
<dbReference type="PANTHER" id="PTHR12868:SF0">
    <property type="entry name" value="NADH DEHYDROGENASE [UBIQUINONE] 1 BETA SUBCOMPLEX SUBUNIT 9"/>
    <property type="match status" value="1"/>
</dbReference>
<dbReference type="InterPro" id="IPR033034">
    <property type="entry name" value="NDUFB9"/>
</dbReference>
<evidence type="ECO:0000256" key="1">
    <source>
        <dbReference type="ARBA" id="ARBA00004443"/>
    </source>
</evidence>
<keyword evidence="4" id="KW-0813">Transport</keyword>
<evidence type="ECO:0000256" key="4">
    <source>
        <dbReference type="ARBA" id="ARBA00022448"/>
    </source>
</evidence>
<keyword evidence="5" id="KW-0679">Respiratory chain</keyword>
<evidence type="ECO:0000256" key="7">
    <source>
        <dbReference type="ARBA" id="ARBA00022982"/>
    </source>
</evidence>
<proteinExistence type="inferred from homology"/>
<comment type="caution">
    <text evidence="13">The sequence shown here is derived from an EMBL/GenBank/DDBJ whole genome shotgun (WGS) entry which is preliminary data.</text>
</comment>
<keyword evidence="9" id="KW-0496">Mitochondrion</keyword>
<keyword evidence="8" id="KW-0007">Acetylation</keyword>
<dbReference type="PANTHER" id="PTHR12868">
    <property type="entry name" value="NADH-UBIQUINONE OXIDOREDUCTASE B22 SUBUNIT"/>
    <property type="match status" value="1"/>
</dbReference>
<evidence type="ECO:0000256" key="10">
    <source>
        <dbReference type="ARBA" id="ARBA00023136"/>
    </source>
</evidence>
<evidence type="ECO:0000313" key="13">
    <source>
        <dbReference type="EMBL" id="KAL3395758.1"/>
    </source>
</evidence>
<keyword evidence="6" id="KW-0999">Mitochondrion inner membrane</keyword>
<dbReference type="CDD" id="cd20263">
    <property type="entry name" value="Complex1_LYR_NDUFB9_LYRM3"/>
    <property type="match status" value="1"/>
</dbReference>
<evidence type="ECO:0000256" key="12">
    <source>
        <dbReference type="ARBA" id="ARBA00032528"/>
    </source>
</evidence>
<evidence type="ECO:0000256" key="5">
    <source>
        <dbReference type="ARBA" id="ARBA00022660"/>
    </source>
</evidence>
<sequence length="143" mass="16798">MAQIPTGLVSHSKKVCNFYKRVIRHLESTIVHLDEFRYQAVLMRAKFDGNKNVRDLRVAKDMLKQGEAELFSQLHYSYKKFPESPGGVAYQREHPAPDWLLDYWDENEKAAYPKYFATREKRKKEYEEFYAAQYGKPSSSAGH</sequence>
<evidence type="ECO:0000313" key="14">
    <source>
        <dbReference type="Proteomes" id="UP001627154"/>
    </source>
</evidence>
<evidence type="ECO:0000256" key="11">
    <source>
        <dbReference type="ARBA" id="ARBA00030192"/>
    </source>
</evidence>
<dbReference type="Proteomes" id="UP001627154">
    <property type="component" value="Unassembled WGS sequence"/>
</dbReference>
<reference evidence="13 14" key="1">
    <citation type="journal article" date="2024" name="bioRxiv">
        <title>A reference genome for Trichogramma kaykai: A tiny desert-dwelling parasitoid wasp with competing sex-ratio distorters.</title>
        <authorList>
            <person name="Culotta J."/>
            <person name="Lindsey A.R."/>
        </authorList>
    </citation>
    <scope>NUCLEOTIDE SEQUENCE [LARGE SCALE GENOMIC DNA]</scope>
    <source>
        <strain evidence="13 14">KSX58</strain>
    </source>
</reference>
<keyword evidence="14" id="KW-1185">Reference proteome</keyword>
<dbReference type="GO" id="GO:0005743">
    <property type="term" value="C:mitochondrial inner membrane"/>
    <property type="evidence" value="ECO:0007669"/>
    <property type="project" value="UniProtKB-SubCell"/>
</dbReference>
<gene>
    <name evidence="13" type="ORF">TKK_010290</name>
</gene>
<protein>
    <recommendedName>
        <fullName evidence="3">NADH dehydrogenase [ubiquinone] 1 beta subcomplex subunit 9</fullName>
    </recommendedName>
    <alternativeName>
        <fullName evidence="11">Complex I-B22</fullName>
    </alternativeName>
    <alternativeName>
        <fullName evidence="12">NADH-ubiquinone oxidoreductase B22 subunit</fullName>
    </alternativeName>
</protein>
<evidence type="ECO:0000256" key="9">
    <source>
        <dbReference type="ARBA" id="ARBA00023128"/>
    </source>
</evidence>
<evidence type="ECO:0000256" key="8">
    <source>
        <dbReference type="ARBA" id="ARBA00022990"/>
    </source>
</evidence>
<dbReference type="AlphaFoldDB" id="A0ABD2WS07"/>
<name>A0ABD2WS07_9HYME</name>
<evidence type="ECO:0000256" key="2">
    <source>
        <dbReference type="ARBA" id="ARBA00009508"/>
    </source>
</evidence>
<keyword evidence="10" id="KW-0472">Membrane</keyword>
<evidence type="ECO:0000256" key="6">
    <source>
        <dbReference type="ARBA" id="ARBA00022792"/>
    </source>
</evidence>
<comment type="subcellular location">
    <subcellularLocation>
        <location evidence="1">Mitochondrion inner membrane</location>
        <topology evidence="1">Peripheral membrane protein</topology>
        <orientation evidence="1">Matrix side</orientation>
    </subcellularLocation>
</comment>
<dbReference type="InterPro" id="IPR045292">
    <property type="entry name" value="Complex1_LYR_NDUFB9_LYRM3"/>
</dbReference>
<dbReference type="EMBL" id="JBJJXI010000078">
    <property type="protein sequence ID" value="KAL3395758.1"/>
    <property type="molecule type" value="Genomic_DNA"/>
</dbReference>
<accession>A0ABD2WS07</accession>
<evidence type="ECO:0000256" key="3">
    <source>
        <dbReference type="ARBA" id="ARBA00018684"/>
    </source>
</evidence>